<dbReference type="EMBL" id="VORB01000002">
    <property type="protein sequence ID" value="TXC81995.1"/>
    <property type="molecule type" value="Genomic_DNA"/>
</dbReference>
<feature type="transmembrane region" description="Helical" evidence="1">
    <location>
        <begin position="157"/>
        <end position="175"/>
    </location>
</feature>
<feature type="transmembrane region" description="Helical" evidence="1">
    <location>
        <begin position="182"/>
        <end position="204"/>
    </location>
</feature>
<feature type="transmembrane region" description="Helical" evidence="1">
    <location>
        <begin position="87"/>
        <end position="107"/>
    </location>
</feature>
<evidence type="ECO:0000256" key="1">
    <source>
        <dbReference type="SAM" id="Phobius"/>
    </source>
</evidence>
<dbReference type="PANTHER" id="PTHR20992">
    <property type="entry name" value="AT15442P-RELATED"/>
    <property type="match status" value="1"/>
</dbReference>
<dbReference type="AlphaFoldDB" id="A0A5C6VE18"/>
<proteinExistence type="predicted"/>
<dbReference type="InterPro" id="IPR005240">
    <property type="entry name" value="DUF389"/>
</dbReference>
<feature type="transmembrane region" description="Helical" evidence="1">
    <location>
        <begin position="65"/>
        <end position="81"/>
    </location>
</feature>
<evidence type="ECO:0000313" key="2">
    <source>
        <dbReference type="EMBL" id="TXC81995.1"/>
    </source>
</evidence>
<keyword evidence="1" id="KW-0472">Membrane</keyword>
<evidence type="ECO:0000313" key="3">
    <source>
        <dbReference type="Proteomes" id="UP000321168"/>
    </source>
</evidence>
<reference evidence="2 3" key="1">
    <citation type="submission" date="2019-08" db="EMBL/GenBank/DDBJ databases">
        <title>Genome of Luteibaculum oceani JCM 18817.</title>
        <authorList>
            <person name="Bowman J.P."/>
        </authorList>
    </citation>
    <scope>NUCLEOTIDE SEQUENCE [LARGE SCALE GENOMIC DNA]</scope>
    <source>
        <strain evidence="2 3">JCM 18817</strain>
    </source>
</reference>
<keyword evidence="1" id="KW-0812">Transmembrane</keyword>
<dbReference type="OrthoDB" id="9790659at2"/>
<dbReference type="Pfam" id="PF04087">
    <property type="entry name" value="DUF389"/>
    <property type="match status" value="1"/>
</dbReference>
<gene>
    <name evidence="2" type="ORF">FRX97_02575</name>
</gene>
<feature type="transmembrane region" description="Helical" evidence="1">
    <location>
        <begin position="254"/>
        <end position="272"/>
    </location>
</feature>
<organism evidence="2 3">
    <name type="scientific">Luteibaculum oceani</name>
    <dbReference type="NCBI Taxonomy" id="1294296"/>
    <lineage>
        <taxon>Bacteria</taxon>
        <taxon>Pseudomonadati</taxon>
        <taxon>Bacteroidota</taxon>
        <taxon>Flavobacteriia</taxon>
        <taxon>Flavobacteriales</taxon>
        <taxon>Luteibaculaceae</taxon>
        <taxon>Luteibaculum</taxon>
    </lineage>
</organism>
<feature type="transmembrane region" description="Helical" evidence="1">
    <location>
        <begin position="119"/>
        <end position="137"/>
    </location>
</feature>
<dbReference type="RefSeq" id="WP_147013079.1">
    <property type="nucleotide sequence ID" value="NZ_VORB01000002.1"/>
</dbReference>
<dbReference type="Proteomes" id="UP000321168">
    <property type="component" value="Unassembled WGS sequence"/>
</dbReference>
<accession>A0A5C6VE18</accession>
<keyword evidence="3" id="KW-1185">Reference proteome</keyword>
<comment type="caution">
    <text evidence="2">The sequence shown here is derived from an EMBL/GenBank/DDBJ whole genome shotgun (WGS) entry which is preliminary data.</text>
</comment>
<feature type="transmembrane region" description="Helical" evidence="1">
    <location>
        <begin position="210"/>
        <end position="233"/>
    </location>
</feature>
<sequence length="479" mass="53664">MAENGNLNPEEETQEELKRINFSLKRVLVSIIKLFKSTFNIREGAQIKETSDGIKRDISFKGHNSWILVFSIFIASIGLNVNSIPVVIGAMLISPLMGPILGLGLAVGTNDWETLTRSLKNFGIMILIALATSTLYFSLSPLTEITSELLGRVKPTILDVFVATFGGLAGIVAGSRKEKSNVVPGVAIATALMPPLCTAGYGLAIGSTSVFFGAMYLFLLNSVFICITTFLVIRFLKFPLVEFVDTKKEKRIRLSITIFVIVVMVPSAFIFYDVIKETIYNRNVRNFLAQELYYEGAEIINEKVVYSDDEKAIDIFLIGERVPEGVIQGWRKKMETYDLADAQLTIHQSKDETVEIAGKVSEQVKSGIIQDLYEKNEALLASKDERIEFLENQVVMLGKRDTMALKALYNEAKILYPWVEAIEGGYVNRITTGSSKNLPLVITYYTKNFNPVIDSTKYNRWVRARLKEPRLKVKFIKAD</sequence>
<keyword evidence="1" id="KW-1133">Transmembrane helix</keyword>
<protein>
    <submittedName>
        <fullName evidence="2">DUF389 domain-containing protein</fullName>
    </submittedName>
</protein>
<name>A0A5C6VE18_9FLAO</name>
<dbReference type="PANTHER" id="PTHR20992:SF9">
    <property type="entry name" value="AT15442P-RELATED"/>
    <property type="match status" value="1"/>
</dbReference>